<keyword evidence="9" id="KW-0255">Endonuclease</keyword>
<dbReference type="RefSeq" id="WP_077425521.1">
    <property type="nucleotide sequence ID" value="NZ_MLHQ01000035.1"/>
</dbReference>
<evidence type="ECO:0000313" key="10">
    <source>
        <dbReference type="Proteomes" id="UP000188602"/>
    </source>
</evidence>
<evidence type="ECO:0000256" key="6">
    <source>
        <dbReference type="ARBA" id="ARBA00047942"/>
    </source>
</evidence>
<protein>
    <recommendedName>
        <fullName evidence="2">site-specific DNA-methyltransferase (adenine-specific)</fullName>
        <ecNumber evidence="2">2.1.1.72</ecNumber>
    </recommendedName>
</protein>
<dbReference type="InterPro" id="IPR029063">
    <property type="entry name" value="SAM-dependent_MTases_sf"/>
</dbReference>
<dbReference type="PIRSF" id="PIRSF015855">
    <property type="entry name" value="TypeIII_Mtase_mKpnI"/>
    <property type="match status" value="1"/>
</dbReference>
<dbReference type="InterPro" id="IPR002941">
    <property type="entry name" value="DNA_methylase_N4/N6"/>
</dbReference>
<sequence length="646" mass="73677">MITKNIFNAEKITAISPQLAQLKQLFPHCFDTSGRFLLEKFQAEIASQTEISKEFYSMNWLGKSYAKLLRNLPPETLLAEDIEHNKLPENQNSENLLICGDNLEVLKHLKNAYHSSIKMIYIDPPYNTGSDGFVYQDDRKFTPEQLANLANITQDEAERILNFTDRGSNSHSAWLTFMYPRLYIARELLKEDGVIFISIDDNEVAQLKLLCDEIFGEYNFVAELATVMNLKGNNDEFGFAGTHEYTLVYIKNKDKAILGNLPIDEEDLDEWEEDEKGFYKQGANLKATGINAPREKRPNLFFPIGVDKNNQIYIKNNGEIFDDKELEVLYPITNGQEMSWRWSKAKFKQDIKDIIVSRNGDNISLYKKQRPSIGDLPSKKPKTIFYKPEYSSGTGTAQLKNLFTQKLFNNPKPIELLKDFVSIGSDKNSLILDFFAGSGTTAHAVMQRNAEDSGNRRFIMVQLPEETDKKSEAYKAGYKTIFDITKARIEKSAVKLRQDFPNASGDLGFKIYRTTENFNAVSDDKFDPNQVEIPNATCLTESQIQTLLTTWCIYDGAKLTDPVQVADLGGYTAYLCNKRLYLLDEHFSSQHLLAFIQKLDNDTAFNPNRVIVFGNHMESAMQQELNQALASYSNRKNISLSLIVRN</sequence>
<evidence type="ECO:0000256" key="1">
    <source>
        <dbReference type="ARBA" id="ARBA00006594"/>
    </source>
</evidence>
<evidence type="ECO:0000256" key="4">
    <source>
        <dbReference type="ARBA" id="ARBA00022679"/>
    </source>
</evidence>
<evidence type="ECO:0000313" key="9">
    <source>
        <dbReference type="EMBL" id="OOF55795.1"/>
    </source>
</evidence>
<evidence type="ECO:0000256" key="5">
    <source>
        <dbReference type="ARBA" id="ARBA00022691"/>
    </source>
</evidence>
<dbReference type="InterPro" id="IPR041405">
    <property type="entry name" value="T3RM_EcoP15I_C"/>
</dbReference>
<dbReference type="AlphaFoldDB" id="A0A1V3JGG2"/>
<name>A0A1V3JGG2_9PAST</name>
<keyword evidence="4" id="KW-0808">Transferase</keyword>
<proteinExistence type="inferred from homology"/>
<dbReference type="Proteomes" id="UP000188602">
    <property type="component" value="Unassembled WGS sequence"/>
</dbReference>
<dbReference type="GO" id="GO:0003677">
    <property type="term" value="F:DNA binding"/>
    <property type="evidence" value="ECO:0007669"/>
    <property type="project" value="InterPro"/>
</dbReference>
<evidence type="ECO:0000259" key="8">
    <source>
        <dbReference type="Pfam" id="PF18273"/>
    </source>
</evidence>
<dbReference type="GO" id="GO:0032259">
    <property type="term" value="P:methylation"/>
    <property type="evidence" value="ECO:0007669"/>
    <property type="project" value="UniProtKB-KW"/>
</dbReference>
<dbReference type="Pfam" id="PF18273">
    <property type="entry name" value="T3RM_EcoP15I_C"/>
    <property type="match status" value="1"/>
</dbReference>
<feature type="domain" description="Type III R-M EcoP15I C-terminal" evidence="8">
    <location>
        <begin position="543"/>
        <end position="638"/>
    </location>
</feature>
<comment type="caution">
    <text evidence="9">The sequence shown here is derived from an EMBL/GenBank/DDBJ whole genome shotgun (WGS) entry which is preliminary data.</text>
</comment>
<accession>A0A1V3JGG2</accession>
<evidence type="ECO:0000256" key="3">
    <source>
        <dbReference type="ARBA" id="ARBA00022603"/>
    </source>
</evidence>
<keyword evidence="9" id="KW-0540">Nuclease</keyword>
<organism evidence="9 10">
    <name type="scientific">Rodentibacter myodis</name>
    <dbReference type="NCBI Taxonomy" id="1907939"/>
    <lineage>
        <taxon>Bacteria</taxon>
        <taxon>Pseudomonadati</taxon>
        <taxon>Pseudomonadota</taxon>
        <taxon>Gammaproteobacteria</taxon>
        <taxon>Pasteurellales</taxon>
        <taxon>Pasteurellaceae</taxon>
        <taxon>Rodentibacter</taxon>
    </lineage>
</organism>
<evidence type="ECO:0000256" key="2">
    <source>
        <dbReference type="ARBA" id="ARBA00011900"/>
    </source>
</evidence>
<comment type="similarity">
    <text evidence="1">Belongs to the N(4)/N(6)-methyltransferase family.</text>
</comment>
<dbReference type="Pfam" id="PF01555">
    <property type="entry name" value="N6_N4_Mtase"/>
    <property type="match status" value="1"/>
</dbReference>
<keyword evidence="10" id="KW-1185">Reference proteome</keyword>
<dbReference type="OrthoDB" id="9816043at2"/>
<reference evidence="9 10" key="1">
    <citation type="submission" date="2016-10" db="EMBL/GenBank/DDBJ databases">
        <title>Rodentibacter gen. nov. and new species.</title>
        <authorList>
            <person name="Christensen H."/>
        </authorList>
    </citation>
    <scope>NUCLEOTIDE SEQUENCE [LARGE SCALE GENOMIC DNA]</scope>
    <source>
        <strain evidence="9 10">Ac151</strain>
    </source>
</reference>
<dbReference type="InterPro" id="IPR002295">
    <property type="entry name" value="N4/N6-MTase_EcoPI_Mod-like"/>
</dbReference>
<dbReference type="SUPFAM" id="SSF53335">
    <property type="entry name" value="S-adenosyl-L-methionine-dependent methyltransferases"/>
    <property type="match status" value="1"/>
</dbReference>
<keyword evidence="9" id="KW-0378">Hydrolase</keyword>
<evidence type="ECO:0000259" key="7">
    <source>
        <dbReference type="Pfam" id="PF01555"/>
    </source>
</evidence>
<dbReference type="InterPro" id="IPR002052">
    <property type="entry name" value="DNA_methylase_N6_adenine_CS"/>
</dbReference>
<keyword evidence="3" id="KW-0489">Methyltransferase</keyword>
<dbReference type="PRINTS" id="PR00506">
    <property type="entry name" value="D21N6MTFRASE"/>
</dbReference>
<dbReference type="EC" id="2.1.1.72" evidence="2"/>
<dbReference type="GO" id="GO:0004519">
    <property type="term" value="F:endonuclease activity"/>
    <property type="evidence" value="ECO:0007669"/>
    <property type="project" value="UniProtKB-KW"/>
</dbReference>
<dbReference type="GO" id="GO:0009007">
    <property type="term" value="F:site-specific DNA-methyltransferase (adenine-specific) activity"/>
    <property type="evidence" value="ECO:0007669"/>
    <property type="project" value="UniProtKB-EC"/>
</dbReference>
<comment type="catalytic activity">
    <reaction evidence="6">
        <text>a 2'-deoxyadenosine in DNA + S-adenosyl-L-methionine = an N(6)-methyl-2'-deoxyadenosine in DNA + S-adenosyl-L-homocysteine + H(+)</text>
        <dbReference type="Rhea" id="RHEA:15197"/>
        <dbReference type="Rhea" id="RHEA-COMP:12418"/>
        <dbReference type="Rhea" id="RHEA-COMP:12419"/>
        <dbReference type="ChEBI" id="CHEBI:15378"/>
        <dbReference type="ChEBI" id="CHEBI:57856"/>
        <dbReference type="ChEBI" id="CHEBI:59789"/>
        <dbReference type="ChEBI" id="CHEBI:90615"/>
        <dbReference type="ChEBI" id="CHEBI:90616"/>
        <dbReference type="EC" id="2.1.1.72"/>
    </reaction>
</comment>
<dbReference type="EMBL" id="MLHQ01000035">
    <property type="protein sequence ID" value="OOF55795.1"/>
    <property type="molecule type" value="Genomic_DNA"/>
</dbReference>
<keyword evidence="5" id="KW-0949">S-adenosyl-L-methionine</keyword>
<feature type="domain" description="DNA methylase N-4/N-6" evidence="7">
    <location>
        <begin position="117"/>
        <end position="460"/>
    </location>
</feature>
<dbReference type="Gene3D" id="3.40.50.150">
    <property type="entry name" value="Vaccinia Virus protein VP39"/>
    <property type="match status" value="1"/>
</dbReference>
<dbReference type="PROSITE" id="PS00092">
    <property type="entry name" value="N6_MTASE"/>
    <property type="match status" value="1"/>
</dbReference>
<gene>
    <name evidence="9" type="ORF">BKL49_11195</name>
</gene>
<dbReference type="GO" id="GO:0008170">
    <property type="term" value="F:N-methyltransferase activity"/>
    <property type="evidence" value="ECO:0007669"/>
    <property type="project" value="InterPro"/>
</dbReference>